<dbReference type="GO" id="GO:0005634">
    <property type="term" value="C:nucleus"/>
    <property type="evidence" value="ECO:0000318"/>
    <property type="project" value="GO_Central"/>
</dbReference>
<reference evidence="10 11" key="1">
    <citation type="journal article" date="2011" name="Science">
        <title>Comparative functional genomics of the fission yeasts.</title>
        <authorList>
            <person name="Rhind N."/>
            <person name="Chen Z."/>
            <person name="Yassour M."/>
            <person name="Thompson D.A."/>
            <person name="Haas B.J."/>
            <person name="Habib N."/>
            <person name="Wapinski I."/>
            <person name="Roy S."/>
            <person name="Lin M.F."/>
            <person name="Heiman D.I."/>
            <person name="Young S.K."/>
            <person name="Furuya K."/>
            <person name="Guo Y."/>
            <person name="Pidoux A."/>
            <person name="Chen H.M."/>
            <person name="Robbertse B."/>
            <person name="Goldberg J.M."/>
            <person name="Aoki K."/>
            <person name="Bayne E.H."/>
            <person name="Berlin A.M."/>
            <person name="Desjardins C.A."/>
            <person name="Dobbs E."/>
            <person name="Dukaj L."/>
            <person name="Fan L."/>
            <person name="FitzGerald M.G."/>
            <person name="French C."/>
            <person name="Gujja S."/>
            <person name="Hansen K."/>
            <person name="Keifenheim D."/>
            <person name="Levin J.Z."/>
            <person name="Mosher R.A."/>
            <person name="Mueller C.A."/>
            <person name="Pfiffner J."/>
            <person name="Priest M."/>
            <person name="Russ C."/>
            <person name="Smialowska A."/>
            <person name="Swoboda P."/>
            <person name="Sykes S.M."/>
            <person name="Vaughn M."/>
            <person name="Vengrova S."/>
            <person name="Yoder R."/>
            <person name="Zeng Q."/>
            <person name="Allshire R."/>
            <person name="Baulcombe D."/>
            <person name="Birren B.W."/>
            <person name="Brown W."/>
            <person name="Ekwall K."/>
            <person name="Kellis M."/>
            <person name="Leatherwood J."/>
            <person name="Levin H."/>
            <person name="Margalit H."/>
            <person name="Martienssen R."/>
            <person name="Nieduszynski C.A."/>
            <person name="Spatafora J.W."/>
            <person name="Friedman N."/>
            <person name="Dalgaard J.Z."/>
            <person name="Baumann P."/>
            <person name="Niki H."/>
            <person name="Regev A."/>
            <person name="Nusbaum C."/>
        </authorList>
    </citation>
    <scope>NUCLEOTIDE SEQUENCE [LARGE SCALE GENOMIC DNA]</scope>
    <source>
        <strain evidence="11">yFS275 / FY16936</strain>
    </source>
</reference>
<comment type="catalytic activity">
    <reaction evidence="7 8">
        <text>N-terminal L-glutaminyl-[protein] + H2O = N-terminal L-glutamyl-[protein] + NH4(+)</text>
        <dbReference type="Rhea" id="RHEA:50680"/>
        <dbReference type="Rhea" id="RHEA-COMP:12668"/>
        <dbReference type="Rhea" id="RHEA-COMP:12777"/>
        <dbReference type="ChEBI" id="CHEBI:15377"/>
        <dbReference type="ChEBI" id="CHEBI:28938"/>
        <dbReference type="ChEBI" id="CHEBI:64721"/>
        <dbReference type="ChEBI" id="CHEBI:64722"/>
        <dbReference type="EC" id="3.5.1.122"/>
    </reaction>
</comment>
<organism evidence="10 11">
    <name type="scientific">Schizosaccharomyces japonicus (strain yFS275 / FY16936)</name>
    <name type="common">Fission yeast</name>
    <dbReference type="NCBI Taxonomy" id="402676"/>
    <lineage>
        <taxon>Eukaryota</taxon>
        <taxon>Fungi</taxon>
        <taxon>Dikarya</taxon>
        <taxon>Ascomycota</taxon>
        <taxon>Taphrinomycotina</taxon>
        <taxon>Schizosaccharomycetes</taxon>
        <taxon>Schizosaccharomycetales</taxon>
        <taxon>Schizosaccharomycetaceae</taxon>
        <taxon>Schizosaccharomyces</taxon>
    </lineage>
</organism>
<evidence type="ECO:0000256" key="1">
    <source>
        <dbReference type="ARBA" id="ARBA00008985"/>
    </source>
</evidence>
<evidence type="ECO:0000256" key="8">
    <source>
        <dbReference type="RuleBase" id="RU367082"/>
    </source>
</evidence>
<dbReference type="OMA" id="GWGTVYS"/>
<dbReference type="GO" id="GO:0070773">
    <property type="term" value="F:protein-N-terminal glutamine amidohydrolase activity"/>
    <property type="evidence" value="ECO:0000318"/>
    <property type="project" value="GO_Central"/>
</dbReference>
<comment type="similarity">
    <text evidence="1 8">Belongs to the NTAQ1 family.</text>
</comment>
<dbReference type="EMBL" id="KE651166">
    <property type="protein sequence ID" value="EEB05436.2"/>
    <property type="molecule type" value="Genomic_DNA"/>
</dbReference>
<sequence>MATKVHVQHKDVHHNLSVDGFIQYTPCYCEENIYQLAKLFDGQGQVVFITTKTKTTPIWEQKVGKEPDGLVVWDYHVVFLSRGTDNNDWNVWDFDSKLPFPTTWSEYRYKALKRVQQTYEGNVLDPDSPCLERCFRVVSAKQYLDHFSSDRSHMRTETGDWLAPPPLYPPIGKGRSSNLETYLDMQTHIEDSVFGRVHDEDSIDSMLFTSC</sequence>
<dbReference type="InterPro" id="IPR039733">
    <property type="entry name" value="NTAQ1"/>
</dbReference>
<dbReference type="Gene3D" id="3.10.620.10">
    <property type="entry name" value="Protein N-terminal glutamine amidohydrolase, alpha beta roll"/>
    <property type="match status" value="1"/>
</dbReference>
<dbReference type="GO" id="GO:0005829">
    <property type="term" value="C:cytosol"/>
    <property type="evidence" value="ECO:0000318"/>
    <property type="project" value="GO_Central"/>
</dbReference>
<dbReference type="HOGENOM" id="CLU_091083_2_0_1"/>
<comment type="subunit">
    <text evidence="2 8">Monomer.</text>
</comment>
<evidence type="ECO:0000313" key="11">
    <source>
        <dbReference type="Proteomes" id="UP000001744"/>
    </source>
</evidence>
<dbReference type="InterPro" id="IPR023128">
    <property type="entry name" value="Prot_N_Gln_amidohydro_ab_roll"/>
</dbReference>
<evidence type="ECO:0000256" key="2">
    <source>
        <dbReference type="ARBA" id="ARBA00011245"/>
    </source>
</evidence>
<feature type="domain" description="Protein N-terminal glutamine amidohydrolase alpha beta roll" evidence="9">
    <location>
        <begin position="24"/>
        <end position="205"/>
    </location>
</feature>
<dbReference type="Pfam" id="PF09764">
    <property type="entry name" value="Nt_Gln_amidase"/>
    <property type="match status" value="1"/>
</dbReference>
<evidence type="ECO:0000256" key="3">
    <source>
        <dbReference type="ARBA" id="ARBA00012718"/>
    </source>
</evidence>
<dbReference type="eggNOG" id="KOG3261">
    <property type="taxonomic scope" value="Eukaryota"/>
</dbReference>
<name>B6JVN5_SCHJY</name>
<comment type="function">
    <text evidence="8">Mediates the side-chain deamidation of N-terminal glutamine residues to glutamate, an important step in N-end rule pathway of protein degradation. Conversion of the resulting N-terminal glutamine to glutamate renders the protein susceptible to arginylation, polyubiquitination and degradation as specified by the N-end rule. Does not act on substrates with internal or C-terminal glutamine and does not act on non-glutamine residues in any position.</text>
</comment>
<dbReference type="PANTHER" id="PTHR13035:SF0">
    <property type="entry name" value="PROTEIN N-TERMINAL GLUTAMINE AMIDOHYDROLASE"/>
    <property type="match status" value="1"/>
</dbReference>
<dbReference type="RefSeq" id="XP_002171729.2">
    <property type="nucleotide sequence ID" value="XM_002171693.2"/>
</dbReference>
<evidence type="ECO:0000256" key="6">
    <source>
        <dbReference type="ARBA" id="ARBA00029677"/>
    </source>
</evidence>
<dbReference type="GO" id="GO:0008418">
    <property type="term" value="F:protein-N-terminal asparagine amidohydrolase activity"/>
    <property type="evidence" value="ECO:0007669"/>
    <property type="project" value="UniProtKB-UniRule"/>
</dbReference>
<keyword evidence="5 8" id="KW-0378">Hydrolase</keyword>
<dbReference type="EC" id="3.5.1.122" evidence="3 8"/>
<proteinExistence type="inferred from homology"/>
<evidence type="ECO:0000256" key="4">
    <source>
        <dbReference type="ARBA" id="ARBA00021247"/>
    </source>
</evidence>
<dbReference type="PANTHER" id="PTHR13035">
    <property type="entry name" value="PROTEIN N-TERMINAL GLUTAMINE AMIDOHYDROLASE"/>
    <property type="match status" value="1"/>
</dbReference>
<keyword evidence="11" id="KW-1185">Reference proteome</keyword>
<evidence type="ECO:0000313" key="10">
    <source>
        <dbReference type="EMBL" id="EEB05436.2"/>
    </source>
</evidence>
<dbReference type="JaponicusDB" id="SJAG_00450"/>
<gene>
    <name evidence="10" type="ORF">SJAG_00450</name>
</gene>
<dbReference type="VEuPathDB" id="FungiDB:SJAG_00450"/>
<evidence type="ECO:0000259" key="9">
    <source>
        <dbReference type="Pfam" id="PF09764"/>
    </source>
</evidence>
<dbReference type="Proteomes" id="UP000001744">
    <property type="component" value="Unassembled WGS sequence"/>
</dbReference>
<dbReference type="InterPro" id="IPR037132">
    <property type="entry name" value="N_Gln_amidohydro_ab_roll_sf"/>
</dbReference>
<dbReference type="OrthoDB" id="191192at2759"/>
<evidence type="ECO:0000256" key="5">
    <source>
        <dbReference type="ARBA" id="ARBA00022801"/>
    </source>
</evidence>
<protein>
    <recommendedName>
        <fullName evidence="4 8">Protein N-terminal glutamine amidohydrolase</fullName>
        <ecNumber evidence="3 8">3.5.1.122</ecNumber>
    </recommendedName>
    <alternativeName>
        <fullName evidence="6 8">Protein NH2-terminal glutamine deamidase</fullName>
    </alternativeName>
</protein>
<accession>B6JVN5</accession>
<dbReference type="AlphaFoldDB" id="B6JVN5"/>
<dbReference type="GeneID" id="7047948"/>
<evidence type="ECO:0000256" key="7">
    <source>
        <dbReference type="ARBA" id="ARBA00048768"/>
    </source>
</evidence>